<dbReference type="SUPFAM" id="SSF54427">
    <property type="entry name" value="NTF2-like"/>
    <property type="match status" value="2"/>
</dbReference>
<dbReference type="AlphaFoldDB" id="A0A2U2HGY4"/>
<dbReference type="RefSeq" id="WP_106758949.1">
    <property type="nucleotide sequence ID" value="NZ_PXWF02000263.1"/>
</dbReference>
<evidence type="ECO:0008006" key="4">
    <source>
        <dbReference type="Google" id="ProtNLM"/>
    </source>
</evidence>
<comment type="caution">
    <text evidence="2">The sequence shown here is derived from an EMBL/GenBank/DDBJ whole genome shotgun (WGS) entry which is preliminary data.</text>
</comment>
<gene>
    <name evidence="2" type="ORF">C7C56_019035</name>
</gene>
<feature type="signal peptide" evidence="1">
    <location>
        <begin position="1"/>
        <end position="27"/>
    </location>
</feature>
<dbReference type="Proteomes" id="UP000241421">
    <property type="component" value="Unassembled WGS sequence"/>
</dbReference>
<keyword evidence="1" id="KW-0732">Signal</keyword>
<dbReference type="GO" id="GO:0030638">
    <property type="term" value="P:polyketide metabolic process"/>
    <property type="evidence" value="ECO:0007669"/>
    <property type="project" value="InterPro"/>
</dbReference>
<dbReference type="Pfam" id="PF07366">
    <property type="entry name" value="SnoaL"/>
    <property type="match status" value="1"/>
</dbReference>
<dbReference type="InterPro" id="IPR032710">
    <property type="entry name" value="NTF2-like_dom_sf"/>
</dbReference>
<dbReference type="Gene3D" id="3.10.450.50">
    <property type="match status" value="2"/>
</dbReference>
<keyword evidence="3" id="KW-1185">Reference proteome</keyword>
<sequence length="316" mass="34168">MKSPQRKTPVILLSLALSALSCLPVSAAPALYKQVQNVEASNKAVVRQLSEAMLGGTDIQALGKYFAPNLIAHDPTVANGRTGMLMAIESLRQTLPGQALTVKHILGDRDMVMVHSHISATPANEKSGLNRLDVYRLDKGVIVEHWAVRAKAPTWSASGNSAFSDLYQYATTPPVLSDEQVEGNRLLVKGLSEEVFGKQNFGLLNRLWHVNYIQHNPNVGNGRAALASVIHYISTPGAGYRVVHSMADGDIAAACAQITPVGANHSDEFAGGMVCDLYRVVNFELVEHWDIYQSTPSSTVSGNSMFSKLYRGNQGN</sequence>
<dbReference type="InterPro" id="IPR009959">
    <property type="entry name" value="Cyclase_SnoaL-like"/>
</dbReference>
<dbReference type="PROSITE" id="PS51257">
    <property type="entry name" value="PROKAR_LIPOPROTEIN"/>
    <property type="match status" value="1"/>
</dbReference>
<reference evidence="2 3" key="1">
    <citation type="submission" date="2018-04" db="EMBL/GenBank/DDBJ databases">
        <title>Massilia violaceinigra sp. nov., a novel purple-pigmented bacterium isolated from Tianshan glacier, Xinjiang, China.</title>
        <authorList>
            <person name="Wang H."/>
        </authorList>
    </citation>
    <scope>NUCLEOTIDE SEQUENCE [LARGE SCALE GENOMIC DNA]</scope>
    <source>
        <strain evidence="2 3">B448-2</strain>
    </source>
</reference>
<dbReference type="OrthoDB" id="129343at2"/>
<dbReference type="EMBL" id="PXWF02000263">
    <property type="protein sequence ID" value="PWF44692.1"/>
    <property type="molecule type" value="Genomic_DNA"/>
</dbReference>
<feature type="chain" id="PRO_5015464967" description="SnoaL-like domain-containing protein" evidence="1">
    <location>
        <begin position="28"/>
        <end position="316"/>
    </location>
</feature>
<evidence type="ECO:0000313" key="3">
    <source>
        <dbReference type="Proteomes" id="UP000241421"/>
    </source>
</evidence>
<protein>
    <recommendedName>
        <fullName evidence="4">SnoaL-like domain-containing protein</fullName>
    </recommendedName>
</protein>
<proteinExistence type="predicted"/>
<evidence type="ECO:0000256" key="1">
    <source>
        <dbReference type="SAM" id="SignalP"/>
    </source>
</evidence>
<evidence type="ECO:0000313" key="2">
    <source>
        <dbReference type="EMBL" id="PWF44692.1"/>
    </source>
</evidence>
<name>A0A2U2HGY4_9BURK</name>
<organism evidence="2 3">
    <name type="scientific">Massilia glaciei</name>
    <dbReference type="NCBI Taxonomy" id="1524097"/>
    <lineage>
        <taxon>Bacteria</taxon>
        <taxon>Pseudomonadati</taxon>
        <taxon>Pseudomonadota</taxon>
        <taxon>Betaproteobacteria</taxon>
        <taxon>Burkholderiales</taxon>
        <taxon>Oxalobacteraceae</taxon>
        <taxon>Telluria group</taxon>
        <taxon>Massilia</taxon>
    </lineage>
</organism>
<accession>A0A2U2HGY4</accession>